<dbReference type="EMBL" id="JARJLG010000119">
    <property type="protein sequence ID" value="KAJ7742130.1"/>
    <property type="molecule type" value="Genomic_DNA"/>
</dbReference>
<name>A0AAD7N230_9AGAR</name>
<dbReference type="SUPFAM" id="SSF81383">
    <property type="entry name" value="F-box domain"/>
    <property type="match status" value="1"/>
</dbReference>
<reference evidence="2" key="1">
    <citation type="submission" date="2023-03" db="EMBL/GenBank/DDBJ databases">
        <title>Massive genome expansion in bonnet fungi (Mycena s.s.) driven by repeated elements and novel gene families across ecological guilds.</title>
        <authorList>
            <consortium name="Lawrence Berkeley National Laboratory"/>
            <person name="Harder C.B."/>
            <person name="Miyauchi S."/>
            <person name="Viragh M."/>
            <person name="Kuo A."/>
            <person name="Thoen E."/>
            <person name="Andreopoulos B."/>
            <person name="Lu D."/>
            <person name="Skrede I."/>
            <person name="Drula E."/>
            <person name="Henrissat B."/>
            <person name="Morin E."/>
            <person name="Kohler A."/>
            <person name="Barry K."/>
            <person name="LaButti K."/>
            <person name="Morin E."/>
            <person name="Salamov A."/>
            <person name="Lipzen A."/>
            <person name="Mereny Z."/>
            <person name="Hegedus B."/>
            <person name="Baldrian P."/>
            <person name="Stursova M."/>
            <person name="Weitz H."/>
            <person name="Taylor A."/>
            <person name="Grigoriev I.V."/>
            <person name="Nagy L.G."/>
            <person name="Martin F."/>
            <person name="Kauserud H."/>
        </authorList>
    </citation>
    <scope>NUCLEOTIDE SEQUENCE</scope>
    <source>
        <strain evidence="2">CBHHK188m</strain>
    </source>
</reference>
<comment type="caution">
    <text evidence="2">The sequence shown here is derived from an EMBL/GenBank/DDBJ whole genome shotgun (WGS) entry which is preliminary data.</text>
</comment>
<dbReference type="AlphaFoldDB" id="A0AAD7N230"/>
<organism evidence="2 3">
    <name type="scientific">Mycena maculata</name>
    <dbReference type="NCBI Taxonomy" id="230809"/>
    <lineage>
        <taxon>Eukaryota</taxon>
        <taxon>Fungi</taxon>
        <taxon>Dikarya</taxon>
        <taxon>Basidiomycota</taxon>
        <taxon>Agaricomycotina</taxon>
        <taxon>Agaricomycetes</taxon>
        <taxon>Agaricomycetidae</taxon>
        <taxon>Agaricales</taxon>
        <taxon>Marasmiineae</taxon>
        <taxon>Mycenaceae</taxon>
        <taxon>Mycena</taxon>
    </lineage>
</organism>
<evidence type="ECO:0000256" key="1">
    <source>
        <dbReference type="SAM" id="MobiDB-lite"/>
    </source>
</evidence>
<keyword evidence="3" id="KW-1185">Reference proteome</keyword>
<dbReference type="InterPro" id="IPR036047">
    <property type="entry name" value="F-box-like_dom_sf"/>
</dbReference>
<evidence type="ECO:0000313" key="2">
    <source>
        <dbReference type="EMBL" id="KAJ7742130.1"/>
    </source>
</evidence>
<gene>
    <name evidence="2" type="ORF">DFH07DRAFT_44177</name>
</gene>
<sequence>MEDVSLLHGGSPQSAEIQKPDPSPIQRLPPEILAEIFSLVVHSTFHWRDIGPVSHQAPCVFARVARRWAEVALGTPALWSMVFLDLDRVGVRGSVPLTKLLHERSKNMPLTVKISCEQPESDTHVVLDTVMSHAERWVVADIYIMFPLFHQLTTIRNRLSALTILEITLHLGDDIDSEVDAGLWDTFAVAPALTAVHATFGDDHHLRYARNPFTFPWHQLTRLSSTFLSNTEALSVLRKLSNIIECRLQYEEVETLPKNIVPARLPHLRSLLLMIAEELTEPEFIDETRIHSFSSSSLLHCLETPSLERLSTYWAADEEAVLSLLARSDCFASLQHFCFRCASIISDNVLDIVQKMPRLTVLEIGEFNSGLHPHSSLHFVDALSSRWLAARETDGPPRQTLRVRIVDRTTPELSLMQTDGLVIEISQYTHFPGLIPTH</sequence>
<protein>
    <recommendedName>
        <fullName evidence="4">F-box domain-containing protein</fullName>
    </recommendedName>
</protein>
<feature type="region of interest" description="Disordered" evidence="1">
    <location>
        <begin position="1"/>
        <end position="24"/>
    </location>
</feature>
<evidence type="ECO:0008006" key="4">
    <source>
        <dbReference type="Google" id="ProtNLM"/>
    </source>
</evidence>
<dbReference type="Gene3D" id="1.20.1280.50">
    <property type="match status" value="1"/>
</dbReference>
<dbReference type="Proteomes" id="UP001215280">
    <property type="component" value="Unassembled WGS sequence"/>
</dbReference>
<accession>A0AAD7N230</accession>
<proteinExistence type="predicted"/>
<evidence type="ECO:0000313" key="3">
    <source>
        <dbReference type="Proteomes" id="UP001215280"/>
    </source>
</evidence>